<dbReference type="Pfam" id="PF00888">
    <property type="entry name" value="Cullin"/>
    <property type="match status" value="1"/>
</dbReference>
<proteinExistence type="inferred from homology"/>
<dbReference type="FunFam" id="1.20.1310.10:FF:000001">
    <property type="entry name" value="Cullin 3"/>
    <property type="match status" value="1"/>
</dbReference>
<dbReference type="InterPro" id="IPR019559">
    <property type="entry name" value="Cullin_neddylation_domain"/>
</dbReference>
<gene>
    <name evidence="7" type="ORF">AURANDRAFT_70316</name>
</gene>
<dbReference type="SUPFAM" id="SSF46785">
    <property type="entry name" value="Winged helix' DNA-binding domain"/>
    <property type="match status" value="1"/>
</dbReference>
<dbReference type="Gene3D" id="1.10.10.10">
    <property type="entry name" value="Winged helix-like DNA-binding domain superfamily/Winged helix DNA-binding domain"/>
    <property type="match status" value="1"/>
</dbReference>
<dbReference type="SMART" id="SM00182">
    <property type="entry name" value="CULLIN"/>
    <property type="match status" value="1"/>
</dbReference>
<evidence type="ECO:0000256" key="1">
    <source>
        <dbReference type="ARBA" id="ARBA00006019"/>
    </source>
</evidence>
<dbReference type="InParanoid" id="F0YHJ9"/>
<dbReference type="InterPro" id="IPR001373">
    <property type="entry name" value="Cullin_N"/>
</dbReference>
<dbReference type="Proteomes" id="UP000002729">
    <property type="component" value="Unassembled WGS sequence"/>
</dbReference>
<dbReference type="InterPro" id="IPR016159">
    <property type="entry name" value="Cullin_repeat-like_dom_sf"/>
</dbReference>
<dbReference type="SUPFAM" id="SSF74788">
    <property type="entry name" value="Cullin repeat-like"/>
    <property type="match status" value="1"/>
</dbReference>
<evidence type="ECO:0000313" key="7">
    <source>
        <dbReference type="EMBL" id="EGB05462.1"/>
    </source>
</evidence>
<keyword evidence="8" id="KW-1185">Reference proteome</keyword>
<evidence type="ECO:0000256" key="5">
    <source>
        <dbReference type="RuleBase" id="RU003829"/>
    </source>
</evidence>
<dbReference type="Gene3D" id="3.30.230.130">
    <property type="entry name" value="Cullin, Chain C, Domain 2"/>
    <property type="match status" value="1"/>
</dbReference>
<dbReference type="OMA" id="MFKDMTI"/>
<dbReference type="GO" id="GO:0006511">
    <property type="term" value="P:ubiquitin-dependent protein catabolic process"/>
    <property type="evidence" value="ECO:0007669"/>
    <property type="project" value="InterPro"/>
</dbReference>
<dbReference type="EMBL" id="GL833141">
    <property type="protein sequence ID" value="EGB05462.1"/>
    <property type="molecule type" value="Genomic_DNA"/>
</dbReference>
<dbReference type="FunFam" id="1.10.10.10:FF:000014">
    <property type="entry name" value="Cullin 1"/>
    <property type="match status" value="1"/>
</dbReference>
<dbReference type="AlphaFoldDB" id="F0YHJ9"/>
<evidence type="ECO:0000256" key="2">
    <source>
        <dbReference type="ARBA" id="ARBA00022499"/>
    </source>
</evidence>
<keyword evidence="3" id="KW-0832">Ubl conjugation</keyword>
<comment type="similarity">
    <text evidence="1 4 5">Belongs to the cullin family.</text>
</comment>
<name>F0YHJ9_AURAN</name>
<dbReference type="OrthoDB" id="27073at2759"/>
<dbReference type="InterPro" id="IPR016158">
    <property type="entry name" value="Cullin_homology"/>
</dbReference>
<dbReference type="PROSITE" id="PS01256">
    <property type="entry name" value="CULLIN_1"/>
    <property type="match status" value="1"/>
</dbReference>
<dbReference type="InterPro" id="IPR036390">
    <property type="entry name" value="WH_DNA-bd_sf"/>
</dbReference>
<evidence type="ECO:0000256" key="3">
    <source>
        <dbReference type="ARBA" id="ARBA00022843"/>
    </source>
</evidence>
<dbReference type="Gene3D" id="1.20.1310.10">
    <property type="entry name" value="Cullin Repeats"/>
    <property type="match status" value="4"/>
</dbReference>
<dbReference type="InterPro" id="IPR059120">
    <property type="entry name" value="Cullin-like_AB"/>
</dbReference>
<organism evidence="8">
    <name type="scientific">Aureococcus anophagefferens</name>
    <name type="common">Harmful bloom alga</name>
    <dbReference type="NCBI Taxonomy" id="44056"/>
    <lineage>
        <taxon>Eukaryota</taxon>
        <taxon>Sar</taxon>
        <taxon>Stramenopiles</taxon>
        <taxon>Ochrophyta</taxon>
        <taxon>Pelagophyceae</taxon>
        <taxon>Pelagomonadales</taxon>
        <taxon>Pelagomonadaceae</taxon>
        <taxon>Aureococcus</taxon>
    </lineage>
</organism>
<dbReference type="KEGG" id="aaf:AURANDRAFT_70316"/>
<dbReference type="GO" id="GO:0031461">
    <property type="term" value="C:cullin-RING ubiquitin ligase complex"/>
    <property type="evidence" value="ECO:0007669"/>
    <property type="project" value="InterPro"/>
</dbReference>
<dbReference type="FunFam" id="1.20.1310.10:FF:000006">
    <property type="entry name" value="Cullin 3"/>
    <property type="match status" value="1"/>
</dbReference>
<sequence length="750" mass="86076">MSTKGKFVIKPFRPHCQMDAEQAQRIWAQLRLAVSEIYNKNASVLSFEELYRNAYNLVLHKHGDLLYDGVQETVEMRLRSVAEAVASSPDEQLLSQICEQWKEHQVTMVMVRDILMYMDRTYVPQNKKMAVYDVGLRAFRETITRHDHVRDRLRCVLLENVRIERAGRLIDQTGMRCALYMLADLGIESSSVYEEDFECFFLEETRSFYRNESRAFLAANTCPDYLKKVESRLNEEQDRVPNYLHASTRPKLEHIVESELISAHAASLINSRDGGFMSLLDMSEDRMSDLARMYALFSRVPATLDLLRGALFEHVYDAGRRLVDTAVEMPVDFLEGLLLLRSKYDAVVTLAFRGETAAQKRLKEAFEQFLNADARCASCLVIYVDELMRRGFKGATERDVERQLDQVILIFRYLNDKDVFEAYYKQHLAKRLLHARSMPSDAERSMLAKLKSECGYQFTTKLEGMFTDIRFSKDAMDKYRAHTTRTSPGSEVHAVVRPTILALDLDVTTLTAGYWPMQATNTCRLPAAAQAVCEPFESFYLKQHTGRKLTWLTSTGSAEIRATFSQAAKHELTVSTYMMCILVLFNDLDHGAEITFAALAAQTKIPRNELKRHVVSLCTPKHRILLKKSKGKGVSDDDAFKVNIKYSSKLKRVRVPLVAMKEAGAHPDSSDKVPAAVEEDRRHLCEATVVRIMKARKHAKHNDLIAEVTRQLSQRFFPQPQFIKKCIESLLEREYLERDASDSKMYIYMA</sequence>
<dbReference type="SUPFAM" id="SSF75632">
    <property type="entry name" value="Cullin homology domain"/>
    <property type="match status" value="1"/>
</dbReference>
<dbReference type="InterPro" id="IPR016157">
    <property type="entry name" value="Cullin_CS"/>
</dbReference>
<evidence type="ECO:0000256" key="4">
    <source>
        <dbReference type="PROSITE-ProRule" id="PRU00330"/>
    </source>
</evidence>
<dbReference type="RefSeq" id="XP_009039844.1">
    <property type="nucleotide sequence ID" value="XM_009041596.1"/>
</dbReference>
<dbReference type="InterPro" id="IPR036317">
    <property type="entry name" value="Cullin_homology_sf"/>
</dbReference>
<dbReference type="SMART" id="SM00884">
    <property type="entry name" value="Cullin_Nedd8"/>
    <property type="match status" value="1"/>
</dbReference>
<protein>
    <recommendedName>
        <fullName evidence="6">Cullin family profile domain-containing protein</fullName>
    </recommendedName>
</protein>
<dbReference type="GeneID" id="20227752"/>
<dbReference type="Pfam" id="PF10557">
    <property type="entry name" value="Cullin_Nedd8"/>
    <property type="match status" value="1"/>
</dbReference>
<dbReference type="Pfam" id="PF26557">
    <property type="entry name" value="Cullin_AB"/>
    <property type="match status" value="1"/>
</dbReference>
<feature type="domain" description="Cullin family profile" evidence="6">
    <location>
        <begin position="375"/>
        <end position="618"/>
    </location>
</feature>
<dbReference type="FunCoup" id="F0YHJ9">
    <property type="interactions" value="255"/>
</dbReference>
<dbReference type="InterPro" id="IPR045093">
    <property type="entry name" value="Cullin"/>
</dbReference>
<dbReference type="FunFam" id="1.20.1310.10:FF:000002">
    <property type="entry name" value="cullin-3 isoform X1"/>
    <property type="match status" value="1"/>
</dbReference>
<evidence type="ECO:0000313" key="8">
    <source>
        <dbReference type="Proteomes" id="UP000002729"/>
    </source>
</evidence>
<dbReference type="eggNOG" id="KOG2166">
    <property type="taxonomic scope" value="Eukaryota"/>
</dbReference>
<evidence type="ECO:0000259" key="6">
    <source>
        <dbReference type="PROSITE" id="PS50069"/>
    </source>
</evidence>
<accession>F0YHJ9</accession>
<reference evidence="7 8" key="1">
    <citation type="journal article" date="2011" name="Proc. Natl. Acad. Sci. U.S.A.">
        <title>Niche of harmful alga Aureococcus anophagefferens revealed through ecogenomics.</title>
        <authorList>
            <person name="Gobler C.J."/>
            <person name="Berry D.L."/>
            <person name="Dyhrman S.T."/>
            <person name="Wilhelm S.W."/>
            <person name="Salamov A."/>
            <person name="Lobanov A.V."/>
            <person name="Zhang Y."/>
            <person name="Collier J.L."/>
            <person name="Wurch L.L."/>
            <person name="Kustka A.B."/>
            <person name="Dill B.D."/>
            <person name="Shah M."/>
            <person name="VerBerkmoes N.C."/>
            <person name="Kuo A."/>
            <person name="Terry A."/>
            <person name="Pangilinan J."/>
            <person name="Lindquist E.A."/>
            <person name="Lucas S."/>
            <person name="Paulsen I.T."/>
            <person name="Hattenrath-Lehmann T.K."/>
            <person name="Talmage S.C."/>
            <person name="Walker E.A."/>
            <person name="Koch F."/>
            <person name="Burson A.M."/>
            <person name="Marcoval M.A."/>
            <person name="Tang Y.Z."/>
            <person name="Lecleir G.R."/>
            <person name="Coyne K.J."/>
            <person name="Berg G.M."/>
            <person name="Bertrand E.M."/>
            <person name="Saito M.A."/>
            <person name="Gladyshev V.N."/>
            <person name="Grigoriev I.V."/>
        </authorList>
    </citation>
    <scope>NUCLEOTIDE SEQUENCE [LARGE SCALE GENOMIC DNA]</scope>
    <source>
        <strain evidence="8">CCMP 1984</strain>
    </source>
</reference>
<dbReference type="PANTHER" id="PTHR11932">
    <property type="entry name" value="CULLIN"/>
    <property type="match status" value="1"/>
</dbReference>
<keyword evidence="2" id="KW-1017">Isopeptide bond</keyword>
<dbReference type="GO" id="GO:0031625">
    <property type="term" value="F:ubiquitin protein ligase binding"/>
    <property type="evidence" value="ECO:0007669"/>
    <property type="project" value="InterPro"/>
</dbReference>
<dbReference type="InterPro" id="IPR036388">
    <property type="entry name" value="WH-like_DNA-bd_sf"/>
</dbReference>
<dbReference type="PROSITE" id="PS50069">
    <property type="entry name" value="CULLIN_2"/>
    <property type="match status" value="1"/>
</dbReference>